<evidence type="ECO:0000313" key="3">
    <source>
        <dbReference type="Proteomes" id="UP000218676"/>
    </source>
</evidence>
<evidence type="ECO:0000313" key="4">
    <source>
        <dbReference type="Proteomes" id="UP000516656"/>
    </source>
</evidence>
<accession>A0A1Q9H3J6</accession>
<gene>
    <name evidence="2" type="ORF">IC627_03585</name>
    <name evidence="1" type="ORF">PDPUS_1_02551</name>
</gene>
<dbReference type="NCBIfam" id="NF008261">
    <property type="entry name" value="PRK11032.1"/>
    <property type="match status" value="1"/>
</dbReference>
<dbReference type="Proteomes" id="UP000218676">
    <property type="component" value="Chromosome 1"/>
</dbReference>
<protein>
    <submittedName>
        <fullName evidence="2">Zinc ribbon-containing protein</fullName>
    </submittedName>
</protein>
<dbReference type="Pfam" id="PF07295">
    <property type="entry name" value="DUF1451"/>
    <property type="match status" value="1"/>
</dbReference>
<reference evidence="1" key="1">
    <citation type="journal article" date="2017" name="Genome Announc.">
        <title>Whole-Genome Sequence of Photobacterium damselae subsp. piscicida Strain 91-197, Isolated from Hybrid Striped Bass (Morone sp.) in the United States.</title>
        <authorList>
            <person name="Teru Y."/>
            <person name="Hikima J."/>
            <person name="Kono T."/>
            <person name="Sakai M."/>
            <person name="Takano T."/>
            <person name="Hawke J.P."/>
            <person name="Takeyama H."/>
            <person name="Aoki T."/>
        </authorList>
    </citation>
    <scope>NUCLEOTIDE SEQUENCE</scope>
    <source>
        <strain evidence="1">91-197</strain>
    </source>
</reference>
<evidence type="ECO:0000313" key="1">
    <source>
        <dbReference type="EMBL" id="BAX53925.1"/>
    </source>
</evidence>
<reference evidence="3" key="2">
    <citation type="submission" date="2017-05" db="EMBL/GenBank/DDBJ databases">
        <title>Whole genome sequence of fish pathogenic bacteria, Photobacterium damselae subsp. piscicida, strain 91-197, isolated from hybrid striped bass (Morone sp.) in USA.</title>
        <authorList>
            <person name="Teru Y."/>
            <person name="Hikima J."/>
            <person name="Kono T."/>
            <person name="Sakai M."/>
            <person name="Takano T."/>
            <person name="Hawke J.P."/>
            <person name="Takeyama H."/>
            <person name="Aoki T."/>
        </authorList>
    </citation>
    <scope>NUCLEOTIDE SEQUENCE [LARGE SCALE GENOMIC DNA]</scope>
    <source>
        <strain evidence="3">91-197</strain>
    </source>
</reference>
<dbReference type="EMBL" id="AP018045">
    <property type="protein sequence ID" value="BAX53925.1"/>
    <property type="molecule type" value="Genomic_DNA"/>
</dbReference>
<dbReference type="Proteomes" id="UP000516656">
    <property type="component" value="Chromosome 1"/>
</dbReference>
<dbReference type="AlphaFoldDB" id="A0A1Q9H3J6"/>
<name>A0A1Q9H3J6_PHODP</name>
<sequence>MPKQKAEYELLLDKATEALKHSPEKLKEFLEVTEKYGEAASDMTKDELALIKAYLKSDMKEFADNVEKSSEPFAESPFYKLVSESIWQGLADITDKTQVEWHEVTADLEHHGVYKAGELIGLGELVCQKCGHKQVITHVTRIEPCIKCGGIEFTRKPLAP</sequence>
<evidence type="ECO:0000313" key="2">
    <source>
        <dbReference type="EMBL" id="QOD57124.1"/>
    </source>
</evidence>
<reference evidence="2 4" key="3">
    <citation type="submission" date="2020-09" db="EMBL/GenBank/DDBJ databases">
        <title>Complete, closed and curated genome sequences of Photobacterium damselae subsp. piscicida isolates from Australia indicate localised evolution and additional plasmid-borne pathogenicity mechanisms.</title>
        <authorList>
            <person name="Baseggio L."/>
            <person name="Silayeva O."/>
            <person name="Buller N."/>
            <person name="Landos M."/>
            <person name="Engelstaedter J."/>
            <person name="Barnes A.C."/>
        </authorList>
    </citation>
    <scope>NUCLEOTIDE SEQUENCE [LARGE SCALE GENOMIC DNA]</scope>
    <source>
        <strain evidence="2 4">AS-16-0540-1</strain>
    </source>
</reference>
<dbReference type="GeneID" id="93398549"/>
<proteinExistence type="predicted"/>
<dbReference type="EMBL" id="CP061854">
    <property type="protein sequence ID" value="QOD57124.1"/>
    <property type="molecule type" value="Genomic_DNA"/>
</dbReference>
<organism evidence="2 4">
    <name type="scientific">Photobacterium damsela subsp. piscicida</name>
    <name type="common">Pasteurella piscicida</name>
    <dbReference type="NCBI Taxonomy" id="38294"/>
    <lineage>
        <taxon>Bacteria</taxon>
        <taxon>Pseudomonadati</taxon>
        <taxon>Pseudomonadota</taxon>
        <taxon>Gammaproteobacteria</taxon>
        <taxon>Vibrionales</taxon>
        <taxon>Vibrionaceae</taxon>
        <taxon>Photobacterium</taxon>
    </lineage>
</organism>
<dbReference type="RefSeq" id="WP_044174772.1">
    <property type="nucleotide sequence ID" value="NZ_AP018045.1"/>
</dbReference>
<dbReference type="InterPro" id="IPR009912">
    <property type="entry name" value="DUF1451"/>
</dbReference>